<proteinExistence type="predicted"/>
<accession>A0A5D2NC27</accession>
<dbReference type="EMBL" id="CM017620">
    <property type="protein sequence ID" value="TYI01578.1"/>
    <property type="molecule type" value="Genomic_DNA"/>
</dbReference>
<evidence type="ECO:0000313" key="1">
    <source>
        <dbReference type="EMBL" id="TYI01578.1"/>
    </source>
</evidence>
<gene>
    <name evidence="1" type="ORF">ES332_A11G211200v1</name>
</gene>
<sequence length="55" mass="5941">MNGIEPSNGVSVMQLHFLLTSHPFLPIRGNGMVENDVVRGYERGTERGGHGTCDG</sequence>
<evidence type="ECO:0000313" key="2">
    <source>
        <dbReference type="Proteomes" id="UP000322667"/>
    </source>
</evidence>
<keyword evidence="2" id="KW-1185">Reference proteome</keyword>
<reference evidence="1 2" key="1">
    <citation type="submission" date="2019-07" db="EMBL/GenBank/DDBJ databases">
        <title>WGS assembly of Gossypium tomentosum.</title>
        <authorList>
            <person name="Chen Z.J."/>
            <person name="Sreedasyam A."/>
            <person name="Ando A."/>
            <person name="Song Q."/>
            <person name="De L."/>
            <person name="Hulse-Kemp A."/>
            <person name="Ding M."/>
            <person name="Ye W."/>
            <person name="Kirkbride R."/>
            <person name="Jenkins J."/>
            <person name="Plott C."/>
            <person name="Lovell J."/>
            <person name="Lin Y.-M."/>
            <person name="Vaughn R."/>
            <person name="Liu B."/>
            <person name="Li W."/>
            <person name="Simpson S."/>
            <person name="Scheffler B."/>
            <person name="Saski C."/>
            <person name="Grover C."/>
            <person name="Hu G."/>
            <person name="Conover J."/>
            <person name="Carlson J."/>
            <person name="Shu S."/>
            <person name="Boston L."/>
            <person name="Williams M."/>
            <person name="Peterson D."/>
            <person name="Mcgee K."/>
            <person name="Jones D."/>
            <person name="Wendel J."/>
            <person name="Stelly D."/>
            <person name="Grimwood J."/>
            <person name="Schmutz J."/>
        </authorList>
    </citation>
    <scope>NUCLEOTIDE SEQUENCE [LARGE SCALE GENOMIC DNA]</scope>
    <source>
        <strain evidence="1">7179.01</strain>
    </source>
</reference>
<dbReference type="AlphaFoldDB" id="A0A5D2NC27"/>
<protein>
    <submittedName>
        <fullName evidence="1">Uncharacterized protein</fullName>
    </submittedName>
</protein>
<organism evidence="1 2">
    <name type="scientific">Gossypium tomentosum</name>
    <name type="common">Hawaiian cotton</name>
    <name type="synonym">Gossypium sandvicense</name>
    <dbReference type="NCBI Taxonomy" id="34277"/>
    <lineage>
        <taxon>Eukaryota</taxon>
        <taxon>Viridiplantae</taxon>
        <taxon>Streptophyta</taxon>
        <taxon>Embryophyta</taxon>
        <taxon>Tracheophyta</taxon>
        <taxon>Spermatophyta</taxon>
        <taxon>Magnoliopsida</taxon>
        <taxon>eudicotyledons</taxon>
        <taxon>Gunneridae</taxon>
        <taxon>Pentapetalae</taxon>
        <taxon>rosids</taxon>
        <taxon>malvids</taxon>
        <taxon>Malvales</taxon>
        <taxon>Malvaceae</taxon>
        <taxon>Malvoideae</taxon>
        <taxon>Gossypium</taxon>
    </lineage>
</organism>
<name>A0A5D2NC27_GOSTO</name>
<dbReference type="Proteomes" id="UP000322667">
    <property type="component" value="Chromosome A11"/>
</dbReference>